<dbReference type="InterPro" id="IPR032687">
    <property type="entry name" value="AraC-type_N"/>
</dbReference>
<dbReference type="Proteomes" id="UP000265560">
    <property type="component" value="Chromosome"/>
</dbReference>
<dbReference type="OrthoDB" id="5582699at2"/>
<evidence type="ECO:0000313" key="6">
    <source>
        <dbReference type="Proteomes" id="UP000265560"/>
    </source>
</evidence>
<accession>A0A385Z068</accession>
<dbReference type="Pfam" id="PF12833">
    <property type="entry name" value="HTH_18"/>
    <property type="match status" value="1"/>
</dbReference>
<keyword evidence="2" id="KW-0238">DNA-binding</keyword>
<evidence type="ECO:0000313" key="5">
    <source>
        <dbReference type="EMBL" id="AYC31617.1"/>
    </source>
</evidence>
<dbReference type="PROSITE" id="PS01124">
    <property type="entry name" value="HTH_ARAC_FAMILY_2"/>
    <property type="match status" value="1"/>
</dbReference>
<dbReference type="RefSeq" id="WP_119892242.1">
    <property type="nucleotide sequence ID" value="NZ_CP032419.1"/>
</dbReference>
<reference evidence="6" key="1">
    <citation type="submission" date="2018-09" db="EMBL/GenBank/DDBJ databases">
        <authorList>
            <person name="Zhu H."/>
        </authorList>
    </citation>
    <scope>NUCLEOTIDE SEQUENCE [LARGE SCALE GENOMIC DNA]</scope>
    <source>
        <strain evidence="6">K2W31S-8</strain>
    </source>
</reference>
<dbReference type="SMART" id="SM00342">
    <property type="entry name" value="HTH_ARAC"/>
    <property type="match status" value="1"/>
</dbReference>
<dbReference type="PANTHER" id="PTHR47894">
    <property type="entry name" value="HTH-TYPE TRANSCRIPTIONAL REGULATOR GADX"/>
    <property type="match status" value="1"/>
</dbReference>
<evidence type="ECO:0000256" key="2">
    <source>
        <dbReference type="ARBA" id="ARBA00023125"/>
    </source>
</evidence>
<dbReference type="Pfam" id="PF12625">
    <property type="entry name" value="Arabinose_bd"/>
    <property type="match status" value="1"/>
</dbReference>
<keyword evidence="1" id="KW-0805">Transcription regulation</keyword>
<dbReference type="GO" id="GO:0000976">
    <property type="term" value="F:transcription cis-regulatory region binding"/>
    <property type="evidence" value="ECO:0007669"/>
    <property type="project" value="TreeGrafter"/>
</dbReference>
<protein>
    <submittedName>
        <fullName evidence="5">AraC family transcriptional regulator</fullName>
    </submittedName>
</protein>
<dbReference type="EMBL" id="CP032419">
    <property type="protein sequence ID" value="AYC31617.1"/>
    <property type="molecule type" value="Genomic_DNA"/>
</dbReference>
<dbReference type="InterPro" id="IPR018060">
    <property type="entry name" value="HTH_AraC"/>
</dbReference>
<dbReference type="Gene3D" id="1.10.10.60">
    <property type="entry name" value="Homeodomain-like"/>
    <property type="match status" value="1"/>
</dbReference>
<dbReference type="InterPro" id="IPR009057">
    <property type="entry name" value="Homeodomain-like_sf"/>
</dbReference>
<dbReference type="InterPro" id="IPR020449">
    <property type="entry name" value="Tscrpt_reg_AraC-type_HTH"/>
</dbReference>
<evidence type="ECO:0000259" key="4">
    <source>
        <dbReference type="PROSITE" id="PS01124"/>
    </source>
</evidence>
<dbReference type="PRINTS" id="PR00032">
    <property type="entry name" value="HTHARAC"/>
</dbReference>
<name>A0A385Z068_9PSED</name>
<dbReference type="GO" id="GO:0003700">
    <property type="term" value="F:DNA-binding transcription factor activity"/>
    <property type="evidence" value="ECO:0007669"/>
    <property type="project" value="InterPro"/>
</dbReference>
<sequence>MEPSNTKNEGHISMTTPMVTPHLPALLMQVLLEQGLNANELLDETGVVLEHFSQPQHLFSYQQLATIITRGLRLTGNPRLGLLFGQRVRHSHMAELGVALSCAPNMETVYQIMKRYQKILGSAFNIRKVDHASHVALIANKLIPLGSNYHFNQESWLSSLACSLARALETPLSALNFQVEFDYPEPSNSDPFYELFGDKVRFSQKHSQLLVSRELTHIPLTTACPTYLKLALEECERACQRSLRPTSLPERIRSHLRNLLDAPPTADEVASHFNMSTRTLNRRLEDLDLHFRQILKEVKFDMASQLLRTTEMPIGLVAQRSGFTEASNFVKAFREWSGTTPSRYRNQLRATEMH</sequence>
<dbReference type="PANTHER" id="PTHR47894:SF1">
    <property type="entry name" value="HTH-TYPE TRANSCRIPTIONAL REGULATOR VQSM"/>
    <property type="match status" value="1"/>
</dbReference>
<feature type="domain" description="HTH araC/xylS-type" evidence="4">
    <location>
        <begin position="250"/>
        <end position="347"/>
    </location>
</feature>
<proteinExistence type="predicted"/>
<evidence type="ECO:0000256" key="1">
    <source>
        <dbReference type="ARBA" id="ARBA00023015"/>
    </source>
</evidence>
<keyword evidence="3" id="KW-0804">Transcription</keyword>
<dbReference type="KEGG" id="pcav:D3880_04065"/>
<dbReference type="SUPFAM" id="SSF46689">
    <property type="entry name" value="Homeodomain-like"/>
    <property type="match status" value="1"/>
</dbReference>
<dbReference type="GO" id="GO:0005829">
    <property type="term" value="C:cytosol"/>
    <property type="evidence" value="ECO:0007669"/>
    <property type="project" value="TreeGrafter"/>
</dbReference>
<gene>
    <name evidence="5" type="ORF">D3880_04065</name>
</gene>
<evidence type="ECO:0000256" key="3">
    <source>
        <dbReference type="ARBA" id="ARBA00023163"/>
    </source>
</evidence>
<organism evidence="5 6">
    <name type="scientific">Pseudomonas cavernae</name>
    <dbReference type="NCBI Taxonomy" id="2320867"/>
    <lineage>
        <taxon>Bacteria</taxon>
        <taxon>Pseudomonadati</taxon>
        <taxon>Pseudomonadota</taxon>
        <taxon>Gammaproteobacteria</taxon>
        <taxon>Pseudomonadales</taxon>
        <taxon>Pseudomonadaceae</taxon>
        <taxon>Pseudomonas</taxon>
    </lineage>
</organism>
<dbReference type="AlphaFoldDB" id="A0A385Z068"/>
<keyword evidence="6" id="KW-1185">Reference proteome</keyword>